<comment type="similarity">
    <text evidence="2 8">Belongs to the TGF-beta family.</text>
</comment>
<comment type="subcellular location">
    <subcellularLocation>
        <location evidence="1">Secreted</location>
    </subcellularLocation>
</comment>
<dbReference type="FunFam" id="2.10.90.10:FF:000001">
    <property type="entry name" value="Bone morphogenetic protein 4"/>
    <property type="match status" value="1"/>
</dbReference>
<dbReference type="PROSITE" id="PS51362">
    <property type="entry name" value="TGF_BETA_2"/>
    <property type="match status" value="1"/>
</dbReference>
<keyword evidence="3" id="KW-0964">Secreted</keyword>
<evidence type="ECO:0000256" key="5">
    <source>
        <dbReference type="ARBA" id="ARBA00023030"/>
    </source>
</evidence>
<dbReference type="GO" id="GO:0008083">
    <property type="term" value="F:growth factor activity"/>
    <property type="evidence" value="ECO:0007669"/>
    <property type="project" value="UniProtKB-KW"/>
</dbReference>
<keyword evidence="7" id="KW-0325">Glycoprotein</keyword>
<dbReference type="Gene3D" id="2.10.90.10">
    <property type="entry name" value="Cystine-knot cytokines"/>
    <property type="match status" value="1"/>
</dbReference>
<organism evidence="10 11">
    <name type="scientific">Rhamnusium bicolor</name>
    <dbReference type="NCBI Taxonomy" id="1586634"/>
    <lineage>
        <taxon>Eukaryota</taxon>
        <taxon>Metazoa</taxon>
        <taxon>Ecdysozoa</taxon>
        <taxon>Arthropoda</taxon>
        <taxon>Hexapoda</taxon>
        <taxon>Insecta</taxon>
        <taxon>Pterygota</taxon>
        <taxon>Neoptera</taxon>
        <taxon>Endopterygota</taxon>
        <taxon>Coleoptera</taxon>
        <taxon>Polyphaga</taxon>
        <taxon>Cucujiformia</taxon>
        <taxon>Chrysomeloidea</taxon>
        <taxon>Cerambycidae</taxon>
        <taxon>Lepturinae</taxon>
        <taxon>Rhagiini</taxon>
        <taxon>Rhamnusium</taxon>
    </lineage>
</organism>
<dbReference type="AlphaFoldDB" id="A0AAV8XSL7"/>
<dbReference type="SMART" id="SM00204">
    <property type="entry name" value="TGFB"/>
    <property type="match status" value="1"/>
</dbReference>
<dbReference type="Pfam" id="PF00688">
    <property type="entry name" value="TGFb_propeptide"/>
    <property type="match status" value="1"/>
</dbReference>
<dbReference type="EMBL" id="JANEYF010002849">
    <property type="protein sequence ID" value="KAJ8941578.1"/>
    <property type="molecule type" value="Genomic_DNA"/>
</dbReference>
<keyword evidence="11" id="KW-1185">Reference proteome</keyword>
<dbReference type="PANTHER" id="PTHR11848:SF307">
    <property type="entry name" value="BONE MORPHOGENETIC PROTEIN 10"/>
    <property type="match status" value="1"/>
</dbReference>
<name>A0AAV8XSL7_9CUCU</name>
<dbReference type="PANTHER" id="PTHR11848">
    <property type="entry name" value="TGF-BETA FAMILY"/>
    <property type="match status" value="1"/>
</dbReference>
<evidence type="ECO:0000256" key="2">
    <source>
        <dbReference type="ARBA" id="ARBA00006656"/>
    </source>
</evidence>
<keyword evidence="4" id="KW-0732">Signal</keyword>
<dbReference type="InterPro" id="IPR029034">
    <property type="entry name" value="Cystine-knot_cytokine"/>
</dbReference>
<protein>
    <recommendedName>
        <fullName evidence="9">TGF-beta family profile domain-containing protein</fullName>
    </recommendedName>
</protein>
<dbReference type="GO" id="GO:0005125">
    <property type="term" value="F:cytokine activity"/>
    <property type="evidence" value="ECO:0007669"/>
    <property type="project" value="TreeGrafter"/>
</dbReference>
<dbReference type="InterPro" id="IPR001839">
    <property type="entry name" value="TGF-b_C"/>
</dbReference>
<evidence type="ECO:0000256" key="1">
    <source>
        <dbReference type="ARBA" id="ARBA00004613"/>
    </source>
</evidence>
<reference evidence="10" key="1">
    <citation type="journal article" date="2023" name="Insect Mol. Biol.">
        <title>Genome sequencing provides insights into the evolution of gene families encoding plant cell wall-degrading enzymes in longhorned beetles.</title>
        <authorList>
            <person name="Shin N.R."/>
            <person name="Okamura Y."/>
            <person name="Kirsch R."/>
            <person name="Pauchet Y."/>
        </authorList>
    </citation>
    <scope>NUCLEOTIDE SEQUENCE</scope>
    <source>
        <strain evidence="10">RBIC_L_NR</strain>
    </source>
</reference>
<evidence type="ECO:0000259" key="9">
    <source>
        <dbReference type="PROSITE" id="PS51362"/>
    </source>
</evidence>
<proteinExistence type="inferred from homology"/>
<keyword evidence="5 8" id="KW-0339">Growth factor</keyword>
<evidence type="ECO:0000256" key="4">
    <source>
        <dbReference type="ARBA" id="ARBA00022729"/>
    </source>
</evidence>
<evidence type="ECO:0000313" key="11">
    <source>
        <dbReference type="Proteomes" id="UP001162156"/>
    </source>
</evidence>
<evidence type="ECO:0000256" key="7">
    <source>
        <dbReference type="ARBA" id="ARBA00023180"/>
    </source>
</evidence>
<dbReference type="InterPro" id="IPR001111">
    <property type="entry name" value="TGF-b_propeptide"/>
</dbReference>
<dbReference type="InterPro" id="IPR015615">
    <property type="entry name" value="TGF-beta-rel"/>
</dbReference>
<dbReference type="SUPFAM" id="SSF57501">
    <property type="entry name" value="Cystine-knot cytokines"/>
    <property type="match status" value="1"/>
</dbReference>
<feature type="domain" description="TGF-beta family profile" evidence="9">
    <location>
        <begin position="158"/>
        <end position="280"/>
    </location>
</feature>
<dbReference type="Gene3D" id="2.60.120.970">
    <property type="match status" value="1"/>
</dbReference>
<accession>A0AAV8XSL7</accession>
<evidence type="ECO:0000256" key="6">
    <source>
        <dbReference type="ARBA" id="ARBA00023157"/>
    </source>
</evidence>
<dbReference type="Proteomes" id="UP001162156">
    <property type="component" value="Unassembled WGS sequence"/>
</dbReference>
<dbReference type="GO" id="GO:0005615">
    <property type="term" value="C:extracellular space"/>
    <property type="evidence" value="ECO:0007669"/>
    <property type="project" value="TreeGrafter"/>
</dbReference>
<evidence type="ECO:0000256" key="3">
    <source>
        <dbReference type="ARBA" id="ARBA00022525"/>
    </source>
</evidence>
<comment type="caution">
    <text evidence="10">The sequence shown here is derived from an EMBL/GenBank/DDBJ whole genome shotgun (WGS) entry which is preliminary data.</text>
</comment>
<sequence>MINILGPLHDNEVLEELSDNLLLIFDLPTSNADEKFIGAELKILTLLDININNEIGVKRILKISVYDDTTKKLLHFQEAQIHHRNNTWVTFDVTAPVNEVLQTDAKTKYLKIVLTISAYLPNISNNLKLSLMPVEEDYEHDYPVLLLSYSSTKDIENKSKRDLSNSLEIGENRKKRSLEDDYEEETNRLWDDEFSNKKTQIKKAYQCQGRCFYPVADHLNPTKHAIVQALLHSVAPSRVSRSCCVPTILDSISILYVDNKGVLTYRYAYKDMVVVECGCR</sequence>
<gene>
    <name evidence="10" type="ORF">NQ314_010352</name>
</gene>
<keyword evidence="6" id="KW-1015">Disulfide bond</keyword>
<dbReference type="Pfam" id="PF00019">
    <property type="entry name" value="TGF_beta"/>
    <property type="match status" value="1"/>
</dbReference>
<evidence type="ECO:0000313" key="10">
    <source>
        <dbReference type="EMBL" id="KAJ8941578.1"/>
    </source>
</evidence>
<evidence type="ECO:0000256" key="8">
    <source>
        <dbReference type="RuleBase" id="RU000354"/>
    </source>
</evidence>